<dbReference type="InterPro" id="IPR005495">
    <property type="entry name" value="LptG/LptF_permease"/>
</dbReference>
<evidence type="ECO:0000256" key="2">
    <source>
        <dbReference type="ARBA" id="ARBA00022475"/>
    </source>
</evidence>
<dbReference type="Pfam" id="PF03739">
    <property type="entry name" value="LptF_LptG"/>
    <property type="match status" value="1"/>
</dbReference>
<evidence type="ECO:0000256" key="4">
    <source>
        <dbReference type="ARBA" id="ARBA00022989"/>
    </source>
</evidence>
<keyword evidence="4 6" id="KW-1133">Transmembrane helix</keyword>
<feature type="transmembrane region" description="Helical" evidence="6">
    <location>
        <begin position="303"/>
        <end position="323"/>
    </location>
</feature>
<dbReference type="InterPro" id="IPR030923">
    <property type="entry name" value="LptG"/>
</dbReference>
<evidence type="ECO:0000256" key="5">
    <source>
        <dbReference type="ARBA" id="ARBA00023136"/>
    </source>
</evidence>
<gene>
    <name evidence="7" type="primary">lptG</name>
    <name evidence="7" type="ORF">LVJ82_13350</name>
</gene>
<comment type="subcellular location">
    <subcellularLocation>
        <location evidence="1">Cell membrane</location>
        <topology evidence="1">Multi-pass membrane protein</topology>
    </subcellularLocation>
</comment>
<evidence type="ECO:0000256" key="3">
    <source>
        <dbReference type="ARBA" id="ARBA00022692"/>
    </source>
</evidence>
<keyword evidence="5 6" id="KW-0472">Membrane</keyword>
<feature type="transmembrane region" description="Helical" evidence="6">
    <location>
        <begin position="50"/>
        <end position="81"/>
    </location>
</feature>
<dbReference type="Proteomes" id="UP000832011">
    <property type="component" value="Chromosome"/>
</dbReference>
<evidence type="ECO:0000256" key="1">
    <source>
        <dbReference type="ARBA" id="ARBA00004651"/>
    </source>
</evidence>
<keyword evidence="3 6" id="KW-0812">Transmembrane</keyword>
<proteinExistence type="predicted"/>
<evidence type="ECO:0000256" key="6">
    <source>
        <dbReference type="SAM" id="Phobius"/>
    </source>
</evidence>
<feature type="transmembrane region" description="Helical" evidence="6">
    <location>
        <begin position="329"/>
        <end position="350"/>
    </location>
</feature>
<dbReference type="EMBL" id="CP091511">
    <property type="protein sequence ID" value="UOO88446.1"/>
    <property type="molecule type" value="Genomic_DNA"/>
</dbReference>
<protein>
    <submittedName>
        <fullName evidence="7">LPS export ABC transporter permease LptG</fullName>
    </submittedName>
</protein>
<accession>A0ABY4DZ98</accession>
<dbReference type="PANTHER" id="PTHR33529">
    <property type="entry name" value="SLR0882 PROTEIN-RELATED"/>
    <property type="match status" value="1"/>
</dbReference>
<organism evidence="7 8">
    <name type="scientific">Vitreoscilla massiliensis</name>
    <dbReference type="NCBI Taxonomy" id="1689272"/>
    <lineage>
        <taxon>Bacteria</taxon>
        <taxon>Pseudomonadati</taxon>
        <taxon>Pseudomonadota</taxon>
        <taxon>Betaproteobacteria</taxon>
        <taxon>Neisseriales</taxon>
        <taxon>Neisseriaceae</taxon>
        <taxon>Vitreoscilla</taxon>
    </lineage>
</organism>
<feature type="transmembrane region" description="Helical" evidence="6">
    <location>
        <begin position="273"/>
        <end position="291"/>
    </location>
</feature>
<dbReference type="NCBIfam" id="TIGR04408">
    <property type="entry name" value="LptG_lptG"/>
    <property type="match status" value="1"/>
</dbReference>
<name>A0ABY4DZ98_9NEIS</name>
<sequence>MSLLTRYLLKRLGAMTVFSLIALLALYVFFDVLQESADLGKNGYGVGSMLAYVALLIPAHVYELLPLAVLIGGLIALSGLANNSELTVMKASGVSTKRFVKTLLSFGLVFAILTAVLGEWVAPKSQQYAERLKNHVQKNDGPVGQSGVWIKNEGRYINFGELLPDLSVRNLTIYSHNANYELSQALHADSAHNIGGNQWQLKQVAITDLSANATKTRTEAQTTLTLEVDDAVLRALQVEPEQMSLLALGDYIKHLKTNSQQSERYEIAWWRKLTYPIAALAMALIALAFTPQATRRTNTTIKLFIGIFVGVGFHFANRFFAFSAQLYNIAPAIAAILPTLLFLIGAIYWIRRQERR</sequence>
<keyword evidence="8" id="KW-1185">Reference proteome</keyword>
<keyword evidence="2" id="KW-1003">Cell membrane</keyword>
<dbReference type="PANTHER" id="PTHR33529:SF2">
    <property type="entry name" value="LIPOPOLYSACCHARIDE EXPORT SYSTEM PERMEASE PROTEIN LPTG"/>
    <property type="match status" value="1"/>
</dbReference>
<evidence type="ECO:0000313" key="7">
    <source>
        <dbReference type="EMBL" id="UOO88446.1"/>
    </source>
</evidence>
<feature type="transmembrane region" description="Helical" evidence="6">
    <location>
        <begin position="102"/>
        <end position="122"/>
    </location>
</feature>
<dbReference type="RefSeq" id="WP_058357870.1">
    <property type="nucleotide sequence ID" value="NZ_CABKVG010000010.1"/>
</dbReference>
<feature type="transmembrane region" description="Helical" evidence="6">
    <location>
        <begin position="12"/>
        <end position="30"/>
    </location>
</feature>
<reference evidence="7 8" key="1">
    <citation type="journal article" date="2022" name="Res Sq">
        <title>Evolution of multicellular longitudinally dividing oral cavity symbionts (Neisseriaceae).</title>
        <authorList>
            <person name="Nyongesa S."/>
            <person name="Weber P."/>
            <person name="Bernet E."/>
            <person name="Pullido F."/>
            <person name="Nieckarz M."/>
            <person name="Delaby M."/>
            <person name="Nieves C."/>
            <person name="Viehboeck T."/>
            <person name="Krause N."/>
            <person name="Rivera-Millot A."/>
            <person name="Nakamura A."/>
            <person name="Vischer N."/>
            <person name="VanNieuwenhze M."/>
            <person name="Brun Y."/>
            <person name="Cava F."/>
            <person name="Bulgheresi S."/>
            <person name="Veyrier F."/>
        </authorList>
    </citation>
    <scope>NUCLEOTIDE SEQUENCE [LARGE SCALE GENOMIC DNA]</scope>
    <source>
        <strain evidence="7 8">SN4</strain>
    </source>
</reference>
<evidence type="ECO:0000313" key="8">
    <source>
        <dbReference type="Proteomes" id="UP000832011"/>
    </source>
</evidence>